<accession>A0A084U2R9</accession>
<dbReference type="AlphaFoldDB" id="A0A084U2R9"/>
<proteinExistence type="predicted"/>
<feature type="transmembrane region" description="Helical" evidence="1">
    <location>
        <begin position="64"/>
        <end position="83"/>
    </location>
</feature>
<evidence type="ECO:0000256" key="1">
    <source>
        <dbReference type="SAM" id="Phobius"/>
    </source>
</evidence>
<feature type="transmembrane region" description="Helical" evidence="1">
    <location>
        <begin position="221"/>
        <end position="241"/>
    </location>
</feature>
<feature type="transmembrane region" description="Helical" evidence="1">
    <location>
        <begin position="522"/>
        <end position="543"/>
    </location>
</feature>
<name>A0A084U2R9_MALIO</name>
<feature type="transmembrane region" description="Helical" evidence="1">
    <location>
        <begin position="302"/>
        <end position="335"/>
    </location>
</feature>
<keyword evidence="3" id="KW-1185">Reference proteome</keyword>
<feature type="transmembrane region" description="Helical" evidence="1">
    <location>
        <begin position="196"/>
        <end position="215"/>
    </location>
</feature>
<feature type="transmembrane region" description="Helical" evidence="1">
    <location>
        <begin position="358"/>
        <end position="378"/>
    </location>
</feature>
<comment type="caution">
    <text evidence="2">The sequence shown here is derived from an EMBL/GenBank/DDBJ whole genome shotgun (WGS) entry which is preliminary data.</text>
</comment>
<feature type="transmembrane region" description="Helical" evidence="1">
    <location>
        <begin position="406"/>
        <end position="425"/>
    </location>
</feature>
<evidence type="ECO:0000313" key="2">
    <source>
        <dbReference type="EMBL" id="KFB07255.1"/>
    </source>
</evidence>
<dbReference type="EMBL" id="AWQU01000088">
    <property type="protein sequence ID" value="KFB07255.1"/>
    <property type="molecule type" value="Genomic_DNA"/>
</dbReference>
<dbReference type="RefSeq" id="WP_036452594.1">
    <property type="nucleotide sequence ID" value="NZ_AWQU01000088.1"/>
</dbReference>
<feature type="transmembrane region" description="Helical" evidence="1">
    <location>
        <begin position="168"/>
        <end position="189"/>
    </location>
</feature>
<keyword evidence="1" id="KW-1133">Transmembrane helix</keyword>
<feature type="transmembrane region" description="Helical" evidence="1">
    <location>
        <begin position="437"/>
        <end position="459"/>
    </location>
</feature>
<feature type="transmembrane region" description="Helical" evidence="1">
    <location>
        <begin position="253"/>
        <end position="282"/>
    </location>
</feature>
<sequence>MQTLGLVLIPLLFIFNSFGIGKLISKYKISINNPTMFCAGFFVFVSLISLISVPFFIVNEISYTFPYIVLSIQILLLLFYLYNWKLFIFSIYINWNKLLTFLLVLIISISYYLLFVIFDLSPFSNYFSKDNPFLLSNNENVFSIFKNVFLDNILKIFKITDATKINSFYKYSFGVVVLFLNTCAILSIVKIKNYFYTYRFIGTLFLSLVISFFVFNNIDSIISFVSILLIVLVLAVDLLVSNSTNKSFERKHLLLNTGIISIVFLNTNFVFFAAVIFVFFFITSYCKSISFAVDNLIRTFLYLVFTSAIFFVNVQLVVTFILLGVFIVLFSFHFVYRKNSEKYYELIWKFELFFKDKIRYFLFFIFFIFVLVYVILILQSKVVIDISLIAIITSNKDQALVKGINISFWIFYTGVLAYGVLYAFIKIKKINRNQSGLLVVSYIALFFYNPLFINLLNQIASLSNLFIFDFKIYFLILILIVYLSFYKNVVKMDYNNSRYFGKLDHKYLNFKKKMGLYLTSNYSIMASYSLMSLIIFAISIASISI</sequence>
<keyword evidence="1" id="KW-0812">Transmembrane</keyword>
<protein>
    <submittedName>
        <fullName evidence="2">Uncharacterized protein</fullName>
    </submittedName>
</protein>
<feature type="transmembrane region" description="Helical" evidence="1">
    <location>
        <begin position="95"/>
        <end position="118"/>
    </location>
</feature>
<feature type="transmembrane region" description="Helical" evidence="1">
    <location>
        <begin position="36"/>
        <end position="58"/>
    </location>
</feature>
<gene>
    <name evidence="2" type="ORF">P271_82</name>
</gene>
<dbReference type="Proteomes" id="UP000028523">
    <property type="component" value="Unassembled WGS sequence"/>
</dbReference>
<reference evidence="2 3" key="1">
    <citation type="journal article" date="2014" name="PLoS ONE">
        <title>Reduction of Hydrogen Peroxide Accumulation and Toxicity by a Catalase from Mycoplasma iowae.</title>
        <authorList>
            <person name="Pritchard R.E."/>
            <person name="Prassinos A.J."/>
            <person name="Osborne J.D."/>
            <person name="Raviv Z."/>
            <person name="Balish M.F."/>
        </authorList>
    </citation>
    <scope>NUCLEOTIDE SEQUENCE [LARGE SCALE GENOMIC DNA]</scope>
    <source>
        <strain evidence="2 3">DK-CPA</strain>
    </source>
</reference>
<feature type="transmembrane region" description="Helical" evidence="1">
    <location>
        <begin position="465"/>
        <end position="485"/>
    </location>
</feature>
<evidence type="ECO:0000313" key="3">
    <source>
        <dbReference type="Proteomes" id="UP000028523"/>
    </source>
</evidence>
<organism evidence="2 3">
    <name type="scientific">Malacoplasma iowae DK-CPA</name>
    <dbReference type="NCBI Taxonomy" id="1394179"/>
    <lineage>
        <taxon>Bacteria</taxon>
        <taxon>Bacillati</taxon>
        <taxon>Mycoplasmatota</taxon>
        <taxon>Mycoplasmoidales</taxon>
        <taxon>Mycoplasmoidaceae</taxon>
        <taxon>Malacoplasma</taxon>
    </lineage>
</organism>
<feature type="transmembrane region" description="Helical" evidence="1">
    <location>
        <begin position="6"/>
        <end position="24"/>
    </location>
</feature>
<keyword evidence="1" id="KW-0472">Membrane</keyword>